<dbReference type="AlphaFoldDB" id="A0A023F627"/>
<proteinExistence type="evidence at transcript level"/>
<dbReference type="InterPro" id="IPR024201">
    <property type="entry name" value="Calcineurin-like_Pesterase"/>
</dbReference>
<protein>
    <submittedName>
        <fullName evidence="3">Putative metallophosphoesterase domain-containing protein 1-like isoform 1</fullName>
    </submittedName>
</protein>
<organism evidence="3">
    <name type="scientific">Triatoma infestans</name>
    <name type="common">Assassin bug</name>
    <dbReference type="NCBI Taxonomy" id="30076"/>
    <lineage>
        <taxon>Eukaryota</taxon>
        <taxon>Metazoa</taxon>
        <taxon>Ecdysozoa</taxon>
        <taxon>Arthropoda</taxon>
        <taxon>Hexapoda</taxon>
        <taxon>Insecta</taxon>
        <taxon>Pterygota</taxon>
        <taxon>Neoptera</taxon>
        <taxon>Paraneoptera</taxon>
        <taxon>Hemiptera</taxon>
        <taxon>Heteroptera</taxon>
        <taxon>Panheteroptera</taxon>
        <taxon>Cimicomorpha</taxon>
        <taxon>Reduviidae</taxon>
        <taxon>Triatominae</taxon>
        <taxon>Triatoma</taxon>
    </lineage>
</organism>
<dbReference type="CDD" id="cd07379">
    <property type="entry name" value="MPP_239FB"/>
    <property type="match status" value="1"/>
</dbReference>
<dbReference type="Pfam" id="PF00149">
    <property type="entry name" value="Metallophos"/>
    <property type="match status" value="1"/>
</dbReference>
<dbReference type="GO" id="GO:0016787">
    <property type="term" value="F:hydrolase activity"/>
    <property type="evidence" value="ECO:0007669"/>
    <property type="project" value="InterPro"/>
</dbReference>
<accession>A0A023F627</accession>
<feature type="domain" description="Calcineurin-like phosphoesterase" evidence="2">
    <location>
        <begin position="42"/>
        <end position="245"/>
    </location>
</feature>
<dbReference type="PANTHER" id="PTHR12905">
    <property type="entry name" value="METALLOPHOSPHOESTERASE"/>
    <property type="match status" value="1"/>
</dbReference>
<dbReference type="InterPro" id="IPR004843">
    <property type="entry name" value="Calcineurin-like_PHP"/>
</dbReference>
<dbReference type="PANTHER" id="PTHR12905:SF0">
    <property type="entry name" value="CALCINEURIN-LIKE PHOSPHOESTERASE DOMAIN-CONTAINING PROTEIN"/>
    <property type="match status" value="1"/>
</dbReference>
<evidence type="ECO:0000313" key="3">
    <source>
        <dbReference type="EMBL" id="JAC16653.1"/>
    </source>
</evidence>
<comment type="similarity">
    <text evidence="1">Belongs to the UPF0046 family.</text>
</comment>
<dbReference type="EMBL" id="GBBI01002059">
    <property type="protein sequence ID" value="JAC16653.1"/>
    <property type="molecule type" value="mRNA"/>
</dbReference>
<evidence type="ECO:0000259" key="2">
    <source>
        <dbReference type="Pfam" id="PF00149"/>
    </source>
</evidence>
<dbReference type="InterPro" id="IPR029052">
    <property type="entry name" value="Metallo-depent_PP-like"/>
</dbReference>
<dbReference type="PIRSF" id="PIRSF035808">
    <property type="entry name" value="Pdiesterase_Brain_239"/>
    <property type="match status" value="1"/>
</dbReference>
<evidence type="ECO:0000256" key="1">
    <source>
        <dbReference type="ARBA" id="ARBA00007993"/>
    </source>
</evidence>
<dbReference type="Gene3D" id="3.60.21.10">
    <property type="match status" value="1"/>
</dbReference>
<dbReference type="InterPro" id="IPR051693">
    <property type="entry name" value="UPF0046_metallophosphoest"/>
</dbReference>
<dbReference type="SUPFAM" id="SSF56300">
    <property type="entry name" value="Metallo-dependent phosphatases"/>
    <property type="match status" value="1"/>
</dbReference>
<name>A0A023F627_TRIIF</name>
<sequence length="287" mass="32191">MSIEVHPLTNNPTRAWRELSATQKVMKITVPTLPKSLSNDKIRIVCMSDTHSLTPHIKFNIPNGDIFIHAGDFTRCGAEEEVIEFNNWIGKLPHKYKIVIAGNHELSFDRTFTHPLSPNIVKTIPTLGLPRNNITEAITTTNIKDKLTNCTYLQDEAVNFCGLKIYGTPWQPEFQRWAFNLPRGEECLKKWHMIPDDTDILVTHTPPIGHGDLCCTGVRAGCVELLSTVQRRVKPKYHVFGHIHEGYGVSTDGSIIYVNASTCNINYLPINPPIAFDVSIPSGLKVI</sequence>
<reference evidence="3" key="1">
    <citation type="journal article" date="2014" name="PLoS Negl. Trop. Dis.">
        <title>An updated insight into the Sialotranscriptome of Triatoma infestans: developmental stage and geographic variations.</title>
        <authorList>
            <person name="Schwarz A."/>
            <person name="Medrano-Mercado N."/>
            <person name="Schaub G.A."/>
            <person name="Struchiner C.J."/>
            <person name="Bargues M.D."/>
            <person name="Levy M.Z."/>
            <person name="Ribeiro J.M."/>
        </authorList>
    </citation>
    <scope>NUCLEOTIDE SEQUENCE</scope>
    <source>
        <strain evidence="3">Chile</strain>
        <tissue evidence="3">Salivary glands</tissue>
    </source>
</reference>